<name>A0A5D0TRF0_9ACTN</name>
<evidence type="ECO:0000256" key="3">
    <source>
        <dbReference type="SAM" id="Phobius"/>
    </source>
</evidence>
<organism evidence="5 6">
    <name type="scientific">Actinomadura syzygii</name>
    <dbReference type="NCBI Taxonomy" id="1427538"/>
    <lineage>
        <taxon>Bacteria</taxon>
        <taxon>Bacillati</taxon>
        <taxon>Actinomycetota</taxon>
        <taxon>Actinomycetes</taxon>
        <taxon>Streptosporangiales</taxon>
        <taxon>Thermomonosporaceae</taxon>
        <taxon>Actinomadura</taxon>
    </lineage>
</organism>
<evidence type="ECO:0000256" key="1">
    <source>
        <dbReference type="ARBA" id="ARBA00006068"/>
    </source>
</evidence>
<dbReference type="PANTHER" id="PTHR33392">
    <property type="entry name" value="POLYISOPRENYL-TEICHOIC ACID--PEPTIDOGLYCAN TEICHOIC ACID TRANSFERASE TAGU"/>
    <property type="match status" value="1"/>
</dbReference>
<keyword evidence="3" id="KW-0812">Transmembrane</keyword>
<dbReference type="RefSeq" id="WP_148355624.1">
    <property type="nucleotide sequence ID" value="NZ_JBHSBF010000001.1"/>
</dbReference>
<evidence type="ECO:0000259" key="4">
    <source>
        <dbReference type="Pfam" id="PF03816"/>
    </source>
</evidence>
<feature type="transmembrane region" description="Helical" evidence="3">
    <location>
        <begin position="91"/>
        <end position="115"/>
    </location>
</feature>
<dbReference type="EMBL" id="VSFF01000018">
    <property type="protein sequence ID" value="TYC07990.1"/>
    <property type="molecule type" value="Genomic_DNA"/>
</dbReference>
<dbReference type="AlphaFoldDB" id="A0A5D0TRF0"/>
<dbReference type="InterPro" id="IPR004474">
    <property type="entry name" value="LytR_CpsA_psr"/>
</dbReference>
<dbReference type="OrthoDB" id="3573673at2"/>
<evidence type="ECO:0000313" key="6">
    <source>
        <dbReference type="Proteomes" id="UP000322634"/>
    </source>
</evidence>
<evidence type="ECO:0000256" key="2">
    <source>
        <dbReference type="SAM" id="MobiDB-lite"/>
    </source>
</evidence>
<dbReference type="Pfam" id="PF03816">
    <property type="entry name" value="LytR_cpsA_psr"/>
    <property type="match status" value="1"/>
</dbReference>
<sequence>MVDGGPGGGRTRVPPRPAGGAAGPDATPRDLARALLIAAVSPALPGVAQLRAGRVRLGSALVCGQALLLTSAALAAGRGRPLFAELAARPGWLLGLAAGSLAVAALWAALIMHSYAVLAPAGLSPLWRLAGGTTVSVLCLLVIVPPVTLAQYGYLQRDLVKSLFTEGATAGARADATRLDVLLIADADADRHEVSPGGMTLASVDTRTGDTVLLGLPHDLRHVPVWSGAGRVPFPPDGPLDAVYRYGAGHPEALAGGGRVRDSGAELLKRTVGHILGRPVPYYAMVDMNGFRQLVDALGPSGAAGGPHARLARQRCLLRALARQAGPRAVLGAFQRLARILTDSVRTDLPRRLLPPLVALAAKIKDAQISGLRIAAPLVSPRRPDYRKIRRIAAEAARKPAPDSRDTPGMHILSNACT</sequence>
<comment type="similarity">
    <text evidence="1">Belongs to the LytR/CpsA/Psr (LCP) family.</text>
</comment>
<keyword evidence="3" id="KW-0472">Membrane</keyword>
<accession>A0A5D0TRF0</accession>
<feature type="compositionally biased region" description="Basic and acidic residues" evidence="2">
    <location>
        <begin position="395"/>
        <end position="408"/>
    </location>
</feature>
<proteinExistence type="inferred from homology"/>
<dbReference type="InterPro" id="IPR050922">
    <property type="entry name" value="LytR/CpsA/Psr_CW_biosynth"/>
</dbReference>
<feature type="transmembrane region" description="Helical" evidence="3">
    <location>
        <begin position="135"/>
        <end position="155"/>
    </location>
</feature>
<keyword evidence="3" id="KW-1133">Transmembrane helix</keyword>
<feature type="region of interest" description="Disordered" evidence="2">
    <location>
        <begin position="1"/>
        <end position="26"/>
    </location>
</feature>
<dbReference type="Gene3D" id="3.40.630.190">
    <property type="entry name" value="LCP protein"/>
    <property type="match status" value="2"/>
</dbReference>
<feature type="domain" description="Cell envelope-related transcriptional attenuator" evidence="4">
    <location>
        <begin position="240"/>
        <end position="299"/>
    </location>
</feature>
<dbReference type="Proteomes" id="UP000322634">
    <property type="component" value="Unassembled WGS sequence"/>
</dbReference>
<dbReference type="PANTHER" id="PTHR33392:SF6">
    <property type="entry name" value="POLYISOPRENYL-TEICHOIC ACID--PEPTIDOGLYCAN TEICHOIC ACID TRANSFERASE TAGU"/>
    <property type="match status" value="1"/>
</dbReference>
<protein>
    <submittedName>
        <fullName evidence="5">LytR family transcriptional regulator</fullName>
    </submittedName>
</protein>
<evidence type="ECO:0000313" key="5">
    <source>
        <dbReference type="EMBL" id="TYC07990.1"/>
    </source>
</evidence>
<keyword evidence="6" id="KW-1185">Reference proteome</keyword>
<feature type="transmembrane region" description="Helical" evidence="3">
    <location>
        <begin position="57"/>
        <end position="79"/>
    </location>
</feature>
<feature type="compositionally biased region" description="Gly residues" evidence="2">
    <location>
        <begin position="1"/>
        <end position="10"/>
    </location>
</feature>
<feature type="region of interest" description="Disordered" evidence="2">
    <location>
        <begin position="395"/>
        <end position="418"/>
    </location>
</feature>
<comment type="caution">
    <text evidence="5">The sequence shown here is derived from an EMBL/GenBank/DDBJ whole genome shotgun (WGS) entry which is preliminary data.</text>
</comment>
<gene>
    <name evidence="5" type="ORF">FXF65_39590</name>
</gene>
<reference evidence="5 6" key="1">
    <citation type="submission" date="2019-08" db="EMBL/GenBank/DDBJ databases">
        <title>Actinomadura sp. nov. CYP1-5 isolated from mountain soil.</title>
        <authorList>
            <person name="Songsumanus A."/>
            <person name="Kuncharoen N."/>
            <person name="Kudo T."/>
            <person name="Yuki M."/>
            <person name="Igarashi Y."/>
            <person name="Tanasupawat S."/>
        </authorList>
    </citation>
    <scope>NUCLEOTIDE SEQUENCE [LARGE SCALE GENOMIC DNA]</scope>
    <source>
        <strain evidence="5 6">GKU157</strain>
    </source>
</reference>